<dbReference type="OrthoDB" id="696485at2759"/>
<dbReference type="AlphaFoldDB" id="A0A9J6AQG0"/>
<accession>A0A9J6AQG0</accession>
<dbReference type="Proteomes" id="UP000824120">
    <property type="component" value="Chromosome 2"/>
</dbReference>
<dbReference type="EMBL" id="JACXVP010000002">
    <property type="protein sequence ID" value="KAG5626418.1"/>
    <property type="molecule type" value="Genomic_DNA"/>
</dbReference>
<keyword evidence="2" id="KW-1185">Reference proteome</keyword>
<evidence type="ECO:0000313" key="1">
    <source>
        <dbReference type="EMBL" id="KAG5626418.1"/>
    </source>
</evidence>
<name>A0A9J6AQG0_SOLCO</name>
<proteinExistence type="predicted"/>
<protein>
    <submittedName>
        <fullName evidence="1">Uncharacterized protein</fullName>
    </submittedName>
</protein>
<feature type="non-terminal residue" evidence="1">
    <location>
        <position position="1"/>
    </location>
</feature>
<organism evidence="1 2">
    <name type="scientific">Solanum commersonii</name>
    <name type="common">Commerson's wild potato</name>
    <name type="synonym">Commerson's nightshade</name>
    <dbReference type="NCBI Taxonomy" id="4109"/>
    <lineage>
        <taxon>Eukaryota</taxon>
        <taxon>Viridiplantae</taxon>
        <taxon>Streptophyta</taxon>
        <taxon>Embryophyta</taxon>
        <taxon>Tracheophyta</taxon>
        <taxon>Spermatophyta</taxon>
        <taxon>Magnoliopsida</taxon>
        <taxon>eudicotyledons</taxon>
        <taxon>Gunneridae</taxon>
        <taxon>Pentapetalae</taxon>
        <taxon>asterids</taxon>
        <taxon>lamiids</taxon>
        <taxon>Solanales</taxon>
        <taxon>Solanaceae</taxon>
        <taxon>Solanoideae</taxon>
        <taxon>Solaneae</taxon>
        <taxon>Solanum</taxon>
    </lineage>
</organism>
<sequence>LCGYHDNQSDSFFLVASYFVKTYSGGTEYVQEMDLNFLRNNDIYSNDNQNLWGSVIKAKYEESDNWMTKEVTTLYGASLWKSIYGMNSNQTPRLMKRLSLFIQCKVIGQLWTILRLKTSCGSCLVEWQGALYSREVAGLQAKNRSNWRIIPATIWWTIWKERNLRSFWEKGE</sequence>
<gene>
    <name evidence="1" type="ORF">H5410_011636</name>
</gene>
<comment type="caution">
    <text evidence="1">The sequence shown here is derived from an EMBL/GenBank/DDBJ whole genome shotgun (WGS) entry which is preliminary data.</text>
</comment>
<evidence type="ECO:0000313" key="2">
    <source>
        <dbReference type="Proteomes" id="UP000824120"/>
    </source>
</evidence>
<reference evidence="1 2" key="1">
    <citation type="submission" date="2020-09" db="EMBL/GenBank/DDBJ databases">
        <title>De no assembly of potato wild relative species, Solanum commersonii.</title>
        <authorList>
            <person name="Cho K."/>
        </authorList>
    </citation>
    <scope>NUCLEOTIDE SEQUENCE [LARGE SCALE GENOMIC DNA]</scope>
    <source>
        <strain evidence="1">LZ3.2</strain>
        <tissue evidence="1">Leaf</tissue>
    </source>
</reference>